<name>B8R8L2_9BACT</name>
<protein>
    <submittedName>
        <fullName evidence="1">Uncharacterized protein</fullName>
    </submittedName>
</protein>
<evidence type="ECO:0000313" key="1">
    <source>
        <dbReference type="EMBL" id="ACF98018.1"/>
    </source>
</evidence>
<sequence>MTWVPIAAAAVSAAGSLISGVGQYSASKAQTKTDRQNARLAEEQGESEAALIREKARRLSGQNRAAIGASGVDISGSFLDALADSDINAELDAQTALWNRKAEASNYRARAAQSRASGLGGVVAKKSTELPWARSELELLIDRQGLPASKAAELKRQSQLKLTDAYLGGLMIDHPELVEQSIASGSLDEYMDPADRPAWLAKAKSRADSLLQTQLALADRADRLAGQELRKRGDAAAKDLWGKFADGILDRDDIDSARDILDPGEYRALVTAVAQPGAARDNPQAIAAVEDTVGAPDFLATLNGALERGEITTDTYRSYRMIGRKLEAGNAPGTPYATTYGTIKDSLGSGGFLFGGNPEAARQSTSKALLEFDLWARENPGASIAQFDEIGRKMVDRYRAFTWDSLTAATGLPALYTGTRDGLSGPRIDQAEATALQAFDTGTYSREQLVFELKKLNDWREILKRKAGQ</sequence>
<reference evidence="1" key="1">
    <citation type="journal article" date="2009" name="Appl. Environ. Microbiol.">
        <title>Characterization of denitrification gene clusters of soil bacteria via a metagenomic approach.</title>
        <authorList>
            <person name="Demaneche S."/>
            <person name="Philippot L."/>
            <person name="David M.M."/>
            <person name="Navarro E."/>
            <person name="Vogel T.M."/>
            <person name="Simonet P."/>
        </authorList>
    </citation>
    <scope>NUCLEOTIDE SEQUENCE</scope>
</reference>
<dbReference type="EMBL" id="EU910852">
    <property type="protein sequence ID" value="ACF98018.1"/>
    <property type="molecule type" value="Genomic_DNA"/>
</dbReference>
<proteinExistence type="predicted"/>
<organism evidence="1">
    <name type="scientific">uncultured bacterium 878</name>
    <dbReference type="NCBI Taxonomy" id="548895"/>
    <lineage>
        <taxon>Bacteria</taxon>
        <taxon>environmental samples</taxon>
    </lineage>
</organism>
<dbReference type="AlphaFoldDB" id="B8R8L2"/>
<accession>B8R8L2</accession>